<name>A0A518IWB3_9BACT</name>
<feature type="repeat" description="TPR" evidence="1">
    <location>
        <begin position="261"/>
        <end position="294"/>
    </location>
</feature>
<evidence type="ECO:0000313" key="2">
    <source>
        <dbReference type="EMBL" id="QDV57384.1"/>
    </source>
</evidence>
<dbReference type="PROSITE" id="PS50005">
    <property type="entry name" value="TPR"/>
    <property type="match status" value="1"/>
</dbReference>
<sequence>MQYRRAAELSDLRRACRLAEQAGSWQELQRAAERWVALQPFNDQAIMHLATAKKSLEDWGGLVDAVEQLPVSNAYLVPSLAVAGDVAIDHLEDIERAERLFWAILAIDPRNEQAYQRLIFLYSMTLQKAKLQAVIRQAIERGAQPVEAGVYLTTMSALNFSDGLFRVAGWRAATPGHEPLEVAYAIYLARASGNESNRVLRMLDSQVPEYGTLDIARRMQERYPNNIELLSFWIDHAMERGEVEQVREALSRWQPELQDDYRYWRYLGWLQDMSGDLETSLSSYRKSLSIHPLDWRARNEMATLQRALGVDGAAANAELAAEGKELERMLKELPSASQLSTVNAAKLGEYARKCGDSVAERAFRRGAGGA</sequence>
<keyword evidence="1" id="KW-0802">TPR repeat</keyword>
<dbReference type="SUPFAM" id="SSF48439">
    <property type="entry name" value="Protein prenylyltransferase"/>
    <property type="match status" value="1"/>
</dbReference>
<dbReference type="InterPro" id="IPR011990">
    <property type="entry name" value="TPR-like_helical_dom_sf"/>
</dbReference>
<reference evidence="2 3" key="1">
    <citation type="submission" date="2019-02" db="EMBL/GenBank/DDBJ databases">
        <title>Deep-cultivation of Planctomycetes and their phenomic and genomic characterization uncovers novel biology.</title>
        <authorList>
            <person name="Wiegand S."/>
            <person name="Jogler M."/>
            <person name="Boedeker C."/>
            <person name="Pinto D."/>
            <person name="Vollmers J."/>
            <person name="Rivas-Marin E."/>
            <person name="Kohn T."/>
            <person name="Peeters S.H."/>
            <person name="Heuer A."/>
            <person name="Rast P."/>
            <person name="Oberbeckmann S."/>
            <person name="Bunk B."/>
            <person name="Jeske O."/>
            <person name="Meyerdierks A."/>
            <person name="Storesund J.E."/>
            <person name="Kallscheuer N."/>
            <person name="Luecker S."/>
            <person name="Lage O.M."/>
            <person name="Pohl T."/>
            <person name="Merkel B.J."/>
            <person name="Hornburger P."/>
            <person name="Mueller R.-W."/>
            <person name="Bruemmer F."/>
            <person name="Labrenz M."/>
            <person name="Spormann A.M."/>
            <person name="Op den Camp H."/>
            <person name="Overmann J."/>
            <person name="Amann R."/>
            <person name="Jetten M.S.M."/>
            <person name="Mascher T."/>
            <person name="Medema M.H."/>
            <person name="Devos D.P."/>
            <person name="Kaster A.-K."/>
            <person name="Ovreas L."/>
            <person name="Rohde M."/>
            <person name="Galperin M.Y."/>
            <person name="Jogler C."/>
        </authorList>
    </citation>
    <scope>NUCLEOTIDE SEQUENCE [LARGE SCALE GENOMIC DNA]</scope>
    <source>
        <strain evidence="2 3">Mal33</strain>
    </source>
</reference>
<dbReference type="EMBL" id="CP036318">
    <property type="protein sequence ID" value="QDV57384.1"/>
    <property type="molecule type" value="Genomic_DNA"/>
</dbReference>
<evidence type="ECO:0000313" key="3">
    <source>
        <dbReference type="Proteomes" id="UP000316770"/>
    </source>
</evidence>
<dbReference type="Proteomes" id="UP000316770">
    <property type="component" value="Chromosome"/>
</dbReference>
<dbReference type="AlphaFoldDB" id="A0A518IWB3"/>
<protein>
    <recommendedName>
        <fullName evidence="4">Tetratricopeptide repeat protein</fullName>
    </recommendedName>
</protein>
<gene>
    <name evidence="2" type="ORF">Mal33_33940</name>
</gene>
<evidence type="ECO:0008006" key="4">
    <source>
        <dbReference type="Google" id="ProtNLM"/>
    </source>
</evidence>
<keyword evidence="3" id="KW-1185">Reference proteome</keyword>
<dbReference type="SUPFAM" id="SSF48452">
    <property type="entry name" value="TPR-like"/>
    <property type="match status" value="1"/>
</dbReference>
<organism evidence="2 3">
    <name type="scientific">Rosistilla oblonga</name>
    <dbReference type="NCBI Taxonomy" id="2527990"/>
    <lineage>
        <taxon>Bacteria</taxon>
        <taxon>Pseudomonadati</taxon>
        <taxon>Planctomycetota</taxon>
        <taxon>Planctomycetia</taxon>
        <taxon>Pirellulales</taxon>
        <taxon>Pirellulaceae</taxon>
        <taxon>Rosistilla</taxon>
    </lineage>
</organism>
<evidence type="ECO:0000256" key="1">
    <source>
        <dbReference type="PROSITE-ProRule" id="PRU00339"/>
    </source>
</evidence>
<accession>A0A518IWB3</accession>
<dbReference type="Gene3D" id="1.25.40.10">
    <property type="entry name" value="Tetratricopeptide repeat domain"/>
    <property type="match status" value="2"/>
</dbReference>
<proteinExistence type="predicted"/>
<dbReference type="InterPro" id="IPR019734">
    <property type="entry name" value="TPR_rpt"/>
</dbReference>